<feature type="domain" description="DUF6566" evidence="1">
    <location>
        <begin position="14"/>
        <end position="78"/>
    </location>
</feature>
<evidence type="ECO:0000313" key="3">
    <source>
        <dbReference type="Proteomes" id="UP001302652"/>
    </source>
</evidence>
<reference evidence="2 3" key="1">
    <citation type="submission" date="2023-10" db="EMBL/GenBank/DDBJ databases">
        <title>Surface-active antibiotics is a multifunctional adaptation for post-fire microbes.</title>
        <authorList>
            <person name="Liu M.D."/>
            <person name="Du Y."/>
            <person name="Koupaei S.K."/>
            <person name="Kim N.R."/>
            <person name="Zhang W."/>
            <person name="Traxler M.F."/>
        </authorList>
    </citation>
    <scope>NUCLEOTIDE SEQUENCE [LARGE SCALE GENOMIC DNA]</scope>
    <source>
        <strain evidence="2 3">F3</strain>
    </source>
</reference>
<keyword evidence="3" id="KW-1185">Reference proteome</keyword>
<proteinExistence type="predicted"/>
<dbReference type="RefSeq" id="WP_317015741.1">
    <property type="nucleotide sequence ID" value="NZ_CP136511.1"/>
</dbReference>
<organism evidence="2 3">
    <name type="scientific">Paraburkholderia kirstenboschensis</name>
    <dbReference type="NCBI Taxonomy" id="1245436"/>
    <lineage>
        <taxon>Bacteria</taxon>
        <taxon>Pseudomonadati</taxon>
        <taxon>Pseudomonadota</taxon>
        <taxon>Betaproteobacteria</taxon>
        <taxon>Burkholderiales</taxon>
        <taxon>Burkholderiaceae</taxon>
        <taxon>Paraburkholderia</taxon>
    </lineage>
</organism>
<dbReference type="EMBL" id="CP136511">
    <property type="protein sequence ID" value="WOD13998.1"/>
    <property type="molecule type" value="Genomic_DNA"/>
</dbReference>
<evidence type="ECO:0000259" key="1">
    <source>
        <dbReference type="Pfam" id="PF20204"/>
    </source>
</evidence>
<dbReference type="Pfam" id="PF20204">
    <property type="entry name" value="DUF6566"/>
    <property type="match status" value="1"/>
</dbReference>
<gene>
    <name evidence="2" type="ORF">RW095_00160</name>
</gene>
<dbReference type="InterPro" id="IPR046696">
    <property type="entry name" value="DUF6566"/>
</dbReference>
<sequence length="94" mass="10660">MEDSTPTDLGFQETEYRGYAISSTAQRSPSGQWVPCVAVTLRGRSISLNRERPDLAQPTREEAMREALAWARRLIDQREIPVSEIGDALLNDRR</sequence>
<name>A0ABZ0E9S9_9BURK</name>
<evidence type="ECO:0000313" key="2">
    <source>
        <dbReference type="EMBL" id="WOD13998.1"/>
    </source>
</evidence>
<accession>A0ABZ0E9S9</accession>
<dbReference type="Proteomes" id="UP001302652">
    <property type="component" value="Chromosome 3"/>
</dbReference>
<protein>
    <submittedName>
        <fullName evidence="2">DUF6566 family protein</fullName>
    </submittedName>
</protein>